<feature type="region of interest" description="Disordered" evidence="1">
    <location>
        <begin position="1"/>
        <end position="51"/>
    </location>
</feature>
<dbReference type="Proteomes" id="UP000438429">
    <property type="component" value="Unassembled WGS sequence"/>
</dbReference>
<proteinExistence type="predicted"/>
<accession>A0A6A4S8Z1</accession>
<reference evidence="2 3" key="1">
    <citation type="submission" date="2019-06" db="EMBL/GenBank/DDBJ databases">
        <title>Draft genomes of female and male turbot (Scophthalmus maximus).</title>
        <authorList>
            <person name="Xu H."/>
            <person name="Xu X.-W."/>
            <person name="Shao C."/>
            <person name="Chen S."/>
        </authorList>
    </citation>
    <scope>NUCLEOTIDE SEQUENCE [LARGE SCALE GENOMIC DNA]</scope>
    <source>
        <strain evidence="2">Ysfricsl-2016a</strain>
        <tissue evidence="2">Blood</tissue>
    </source>
</reference>
<gene>
    <name evidence="2" type="ORF">F2P81_017484</name>
</gene>
<dbReference type="EMBL" id="VEVO01000015">
    <property type="protein sequence ID" value="KAF0030753.1"/>
    <property type="molecule type" value="Genomic_DNA"/>
</dbReference>
<sequence length="131" mass="14375">MPDGEVAVSSGSSGWRGTLVTMTRGGRIESSMRRGRTTPDSSDKEASNYRPRLSRVHISRLSLNSPDESRFWREGSRSAASTQTEGFGGFLFLPSDSLLSSQHVPPVPLARGLINIHVKYGNKTPKSLKWT</sequence>
<protein>
    <submittedName>
        <fullName evidence="2">Uncharacterized protein</fullName>
    </submittedName>
</protein>
<comment type="caution">
    <text evidence="2">The sequence shown here is derived from an EMBL/GenBank/DDBJ whole genome shotgun (WGS) entry which is preliminary data.</text>
</comment>
<evidence type="ECO:0000313" key="2">
    <source>
        <dbReference type="EMBL" id="KAF0030753.1"/>
    </source>
</evidence>
<dbReference type="AlphaFoldDB" id="A0A6A4S8Z1"/>
<organism evidence="2 3">
    <name type="scientific">Scophthalmus maximus</name>
    <name type="common">Turbot</name>
    <name type="synonym">Psetta maxima</name>
    <dbReference type="NCBI Taxonomy" id="52904"/>
    <lineage>
        <taxon>Eukaryota</taxon>
        <taxon>Metazoa</taxon>
        <taxon>Chordata</taxon>
        <taxon>Craniata</taxon>
        <taxon>Vertebrata</taxon>
        <taxon>Euteleostomi</taxon>
        <taxon>Actinopterygii</taxon>
        <taxon>Neopterygii</taxon>
        <taxon>Teleostei</taxon>
        <taxon>Neoteleostei</taxon>
        <taxon>Acanthomorphata</taxon>
        <taxon>Carangaria</taxon>
        <taxon>Pleuronectiformes</taxon>
        <taxon>Pleuronectoidei</taxon>
        <taxon>Scophthalmidae</taxon>
        <taxon>Scophthalmus</taxon>
    </lineage>
</organism>
<evidence type="ECO:0000313" key="3">
    <source>
        <dbReference type="Proteomes" id="UP000438429"/>
    </source>
</evidence>
<name>A0A6A4S8Z1_SCOMX</name>
<evidence type="ECO:0000256" key="1">
    <source>
        <dbReference type="SAM" id="MobiDB-lite"/>
    </source>
</evidence>